<dbReference type="InterPro" id="IPR052159">
    <property type="entry name" value="Competence_DNA_uptake"/>
</dbReference>
<dbReference type="VEuPathDB" id="AmoebaDB:EHI8A_031550"/>
<dbReference type="PANTHER" id="PTHR30619:SF1">
    <property type="entry name" value="RECOMBINATION PROTEIN 2"/>
    <property type="match status" value="1"/>
</dbReference>
<evidence type="ECO:0000313" key="2">
    <source>
        <dbReference type="EMBL" id="GAT97452.1"/>
    </source>
</evidence>
<accession>A0A5K1U4E8</accession>
<dbReference type="VEuPathDB" id="AmoebaDB:EHI7A_033900"/>
<protein>
    <submittedName>
        <fullName evidence="2">Competence protein comec putative</fullName>
    </submittedName>
</protein>
<dbReference type="InterPro" id="IPR036866">
    <property type="entry name" value="RibonucZ/Hydroxyglut_hydro"/>
</dbReference>
<dbReference type="SUPFAM" id="SSF56281">
    <property type="entry name" value="Metallo-hydrolase/oxidoreductase"/>
    <property type="match status" value="1"/>
</dbReference>
<gene>
    <name evidence="2" type="ORF">CL6EHI_166400</name>
</gene>
<feature type="chain" id="PRO_5023823758" evidence="1">
    <location>
        <begin position="17"/>
        <end position="400"/>
    </location>
</feature>
<comment type="caution">
    <text evidence="2">The sequence shown here is derived from an EMBL/GenBank/DDBJ whole genome shotgun (WGS) entry which is preliminary data.</text>
</comment>
<dbReference type="EMBL" id="BDEQ01000001">
    <property type="protein sequence ID" value="GAT97452.1"/>
    <property type="molecule type" value="Genomic_DNA"/>
</dbReference>
<keyword evidence="1" id="KW-0732">Signal</keyword>
<proteinExistence type="predicted"/>
<sequence>MKTSLILFFLCVSSYAQFKVYVFNVGQADSQLIVYPSGYSILVDLGEQRNDPNPTNAIRLEQKIEEILGKKYIDVVVLTHIHLDHFGYYGISGLWHLFEVGNFTAGKFIERNVGNYTGENRKKCNNETYEFYAAGEFEKYSIEWVCYADSIKDQTKVSKIKEIADICSTTQINPPDNDSEVEIFTSNGYGAIRWDGSPVEANYYNQPMMPSENDYSIGLRIKYGNFIYATSGDLDGGYYYSYGTTINNIEVEVKDVVGSVDVLRANHHGSKHSNSWDYLSITQPVVSIISCGFNNTYGHPHPNAAYRLTQMSQKVFATNICNSKVSFNNYHEMVDDIIITVNSTNATQFSISNSDNSYYELFNIKTRKQQRKSCVPPSNDFDDSSSTLFIVLAILLIFFI</sequence>
<dbReference type="OMA" id="WACYADS"/>
<dbReference type="Gene3D" id="3.60.15.10">
    <property type="entry name" value="Ribonuclease Z/Hydroxyacylglutathione hydrolase-like"/>
    <property type="match status" value="1"/>
</dbReference>
<evidence type="ECO:0000256" key="1">
    <source>
        <dbReference type="SAM" id="SignalP"/>
    </source>
</evidence>
<dbReference type="Proteomes" id="UP000078387">
    <property type="component" value="Unassembled WGS sequence"/>
</dbReference>
<feature type="signal peptide" evidence="1">
    <location>
        <begin position="1"/>
        <end position="16"/>
    </location>
</feature>
<dbReference type="VEuPathDB" id="AmoebaDB:EHI5A_016490"/>
<organism evidence="2 3">
    <name type="scientific">Entamoeba histolytica</name>
    <dbReference type="NCBI Taxonomy" id="5759"/>
    <lineage>
        <taxon>Eukaryota</taxon>
        <taxon>Amoebozoa</taxon>
        <taxon>Evosea</taxon>
        <taxon>Archamoebae</taxon>
        <taxon>Mastigamoebida</taxon>
        <taxon>Entamoebidae</taxon>
        <taxon>Entamoeba</taxon>
    </lineage>
</organism>
<dbReference type="VEuPathDB" id="AmoebaDB:EHI_166400"/>
<reference evidence="2 3" key="1">
    <citation type="submission" date="2016-05" db="EMBL/GenBank/DDBJ databases">
        <title>First whole genome sequencing of Entamoeba histolytica HM1:IMSS-clone-6.</title>
        <authorList>
            <person name="Mukherjee Avik.K."/>
            <person name="Izumyama S."/>
            <person name="Nakada-Tsukui K."/>
            <person name="Nozaki T."/>
        </authorList>
    </citation>
    <scope>NUCLEOTIDE SEQUENCE [LARGE SCALE GENOMIC DNA]</scope>
    <source>
        <strain evidence="2 3">HM1:IMSS clone 6</strain>
    </source>
</reference>
<name>A0A5K1U4E8_ENTHI</name>
<dbReference type="VEuPathDB" id="AmoebaDB:KM1_042410"/>
<evidence type="ECO:0000313" key="3">
    <source>
        <dbReference type="Proteomes" id="UP000078387"/>
    </source>
</evidence>
<dbReference type="PANTHER" id="PTHR30619">
    <property type="entry name" value="DNA INTERNALIZATION/COMPETENCE PROTEIN COMEC/REC2"/>
    <property type="match status" value="1"/>
</dbReference>
<dbReference type="AlphaFoldDB" id="A0A5K1U4E8"/>